<dbReference type="PANTHER" id="PTHR33571:SF14">
    <property type="entry name" value="PROTEIN ADENYLYLTRANSFERASE MJ0435-RELATED"/>
    <property type="match status" value="1"/>
</dbReference>
<keyword evidence="6" id="KW-0547">Nucleotide-binding</keyword>
<dbReference type="GO" id="GO:0016779">
    <property type="term" value="F:nucleotidyltransferase activity"/>
    <property type="evidence" value="ECO:0007669"/>
    <property type="project" value="UniProtKB-KW"/>
</dbReference>
<keyword evidence="2" id="KW-1277">Toxin-antitoxin system</keyword>
<sequence length="98" mass="11574">MKNIEEIKKIFDVYKPILKEKFKVKEIGIFGSYVRGKETFASDIDILVDFEKEGKTFDNYMELKYFLEELLGLEVDLVMKGALKRELKDIILKEVIYV</sequence>
<protein>
    <submittedName>
        <fullName evidence="11">Nucleotidyltransferase</fullName>
    </submittedName>
</protein>
<keyword evidence="7" id="KW-0067">ATP-binding</keyword>
<evidence type="ECO:0000256" key="3">
    <source>
        <dbReference type="ARBA" id="ARBA00022679"/>
    </source>
</evidence>
<keyword evidence="8" id="KW-0460">Magnesium</keyword>
<dbReference type="Gene3D" id="3.30.460.10">
    <property type="entry name" value="Beta Polymerase, domain 2"/>
    <property type="match status" value="1"/>
</dbReference>
<organism evidence="11">
    <name type="scientific">Thermodesulfobacterium geofontis</name>
    <dbReference type="NCBI Taxonomy" id="1295609"/>
    <lineage>
        <taxon>Bacteria</taxon>
        <taxon>Pseudomonadati</taxon>
        <taxon>Thermodesulfobacteriota</taxon>
        <taxon>Thermodesulfobacteria</taxon>
        <taxon>Thermodesulfobacteriales</taxon>
        <taxon>Thermodesulfobacteriaceae</taxon>
        <taxon>Thermodesulfobacterium</taxon>
    </lineage>
</organism>
<evidence type="ECO:0000256" key="2">
    <source>
        <dbReference type="ARBA" id="ARBA00022649"/>
    </source>
</evidence>
<dbReference type="SUPFAM" id="SSF81301">
    <property type="entry name" value="Nucleotidyltransferase"/>
    <property type="match status" value="1"/>
</dbReference>
<dbReference type="InterPro" id="IPR002934">
    <property type="entry name" value="Polymerase_NTP_transf_dom"/>
</dbReference>
<evidence type="ECO:0000256" key="1">
    <source>
        <dbReference type="ARBA" id="ARBA00001946"/>
    </source>
</evidence>
<dbReference type="AlphaFoldDB" id="A0A7C4NUH2"/>
<accession>A0A7C4NUH2</accession>
<evidence type="ECO:0000313" key="11">
    <source>
        <dbReference type="EMBL" id="HGQ86357.1"/>
    </source>
</evidence>
<comment type="similarity">
    <text evidence="9">Belongs to the MntA antitoxin family.</text>
</comment>
<keyword evidence="3 11" id="KW-0808">Transferase</keyword>
<keyword evidence="4" id="KW-0548">Nucleotidyltransferase</keyword>
<evidence type="ECO:0000256" key="5">
    <source>
        <dbReference type="ARBA" id="ARBA00022723"/>
    </source>
</evidence>
<dbReference type="EMBL" id="DSZN01000137">
    <property type="protein sequence ID" value="HGQ86357.1"/>
    <property type="molecule type" value="Genomic_DNA"/>
</dbReference>
<dbReference type="InterPro" id="IPR052038">
    <property type="entry name" value="Type-VII_TA_antitoxin"/>
</dbReference>
<evidence type="ECO:0000256" key="4">
    <source>
        <dbReference type="ARBA" id="ARBA00022695"/>
    </source>
</evidence>
<reference evidence="11" key="1">
    <citation type="journal article" date="2020" name="mSystems">
        <title>Genome- and Community-Level Interaction Insights into Carbon Utilization and Element Cycling Functions of Hydrothermarchaeota in Hydrothermal Sediment.</title>
        <authorList>
            <person name="Zhou Z."/>
            <person name="Liu Y."/>
            <person name="Xu W."/>
            <person name="Pan J."/>
            <person name="Luo Z.H."/>
            <person name="Li M."/>
        </authorList>
    </citation>
    <scope>NUCLEOTIDE SEQUENCE [LARGE SCALE GENOMIC DNA]</scope>
    <source>
        <strain evidence="11">SpSt-6</strain>
    </source>
</reference>
<dbReference type="InterPro" id="IPR043519">
    <property type="entry name" value="NT_sf"/>
</dbReference>
<dbReference type="GO" id="GO:0046872">
    <property type="term" value="F:metal ion binding"/>
    <property type="evidence" value="ECO:0007669"/>
    <property type="project" value="UniProtKB-KW"/>
</dbReference>
<proteinExistence type="inferred from homology"/>
<comment type="caution">
    <text evidence="11">The sequence shown here is derived from an EMBL/GenBank/DDBJ whole genome shotgun (WGS) entry which is preliminary data.</text>
</comment>
<comment type="cofactor">
    <cofactor evidence="1">
        <name>Mg(2+)</name>
        <dbReference type="ChEBI" id="CHEBI:18420"/>
    </cofactor>
</comment>
<dbReference type="CDD" id="cd05403">
    <property type="entry name" value="NT_KNTase_like"/>
    <property type="match status" value="1"/>
</dbReference>
<evidence type="ECO:0000256" key="6">
    <source>
        <dbReference type="ARBA" id="ARBA00022741"/>
    </source>
</evidence>
<keyword evidence="5" id="KW-0479">Metal-binding</keyword>
<dbReference type="PANTHER" id="PTHR33571">
    <property type="entry name" value="SSL8005 PROTEIN"/>
    <property type="match status" value="1"/>
</dbReference>
<evidence type="ECO:0000256" key="7">
    <source>
        <dbReference type="ARBA" id="ARBA00022840"/>
    </source>
</evidence>
<evidence type="ECO:0000259" key="10">
    <source>
        <dbReference type="Pfam" id="PF01909"/>
    </source>
</evidence>
<evidence type="ECO:0000256" key="9">
    <source>
        <dbReference type="ARBA" id="ARBA00038276"/>
    </source>
</evidence>
<dbReference type="Pfam" id="PF01909">
    <property type="entry name" value="NTP_transf_2"/>
    <property type="match status" value="1"/>
</dbReference>
<evidence type="ECO:0000256" key="8">
    <source>
        <dbReference type="ARBA" id="ARBA00022842"/>
    </source>
</evidence>
<dbReference type="GO" id="GO:0005524">
    <property type="term" value="F:ATP binding"/>
    <property type="evidence" value="ECO:0007669"/>
    <property type="project" value="UniProtKB-KW"/>
</dbReference>
<feature type="domain" description="Polymerase nucleotidyl transferase" evidence="10">
    <location>
        <begin position="15"/>
        <end position="98"/>
    </location>
</feature>
<name>A0A7C4NUH2_9BACT</name>
<gene>
    <name evidence="11" type="ORF">ENT66_08880</name>
</gene>